<name>A0A5P8P2Y9_9BACT</name>
<evidence type="ECO:0000256" key="4">
    <source>
        <dbReference type="ARBA" id="ARBA00022679"/>
    </source>
</evidence>
<comment type="similarity">
    <text evidence="10">Belongs to the PlsX family.</text>
</comment>
<evidence type="ECO:0000256" key="9">
    <source>
        <dbReference type="ARBA" id="ARBA00046608"/>
    </source>
</evidence>
<dbReference type="Proteomes" id="UP000326944">
    <property type="component" value="Chromosome"/>
</dbReference>
<dbReference type="OrthoDB" id="9806408at2"/>
<comment type="subcellular location">
    <subcellularLocation>
        <location evidence="10">Cytoplasm</location>
    </subcellularLocation>
    <text evidence="10">Associated with the membrane possibly through PlsY.</text>
</comment>
<dbReference type="UniPathway" id="UPA00085"/>
<dbReference type="EMBL" id="CP043617">
    <property type="protein sequence ID" value="QFR50026.1"/>
    <property type="molecule type" value="Genomic_DNA"/>
</dbReference>
<dbReference type="HAMAP" id="MF_00019">
    <property type="entry name" value="PlsX"/>
    <property type="match status" value="1"/>
</dbReference>
<sequence length="335" mass="35784">MVKIAIDAMGGDFGPEPIVTGCIQALKKKKFIPILVGKKDEILPLLPRRYRGKISIVDTDDVISMSDAATDAVKRKDSTIYKAMDLVRDGEADGVVSAGHSGATMTLATLRLGRLEGVSRPALAALMPTKNHRRSILLDVGANVDSKPEHLAQFAIMGGCYAEDMFDIDKPSIGLLANGEEKSKGNEVTKATYKILEGYKGFAGNVEGGDIFNGSTDVIVCDGFVGNLVLKSSEGVASTVSGLIKEYIRKSPVSITGALLMRKVFKLLKKQMDYEEVGGAPLIGIKGCAIVSHGKSGPKAIKNAIFQAIDYTETGVNEHIIKRIADLNEKQSTKG</sequence>
<dbReference type="PANTHER" id="PTHR30100:SF1">
    <property type="entry name" value="PHOSPHATE ACYLTRANSFERASE"/>
    <property type="match status" value="1"/>
</dbReference>
<keyword evidence="5 10" id="KW-0443">Lipid metabolism</keyword>
<dbReference type="GO" id="GO:0005737">
    <property type="term" value="C:cytoplasm"/>
    <property type="evidence" value="ECO:0007669"/>
    <property type="project" value="UniProtKB-SubCell"/>
</dbReference>
<dbReference type="InterPro" id="IPR003664">
    <property type="entry name" value="FA_synthesis"/>
</dbReference>
<comment type="pathway">
    <text evidence="10">Lipid metabolism; phospholipid metabolism.</text>
</comment>
<comment type="function">
    <text evidence="10">Catalyzes the reversible formation of acyl-phosphate (acyl-PO(4)) from acyl-[acyl-carrier-protein] (acyl-ACP). This enzyme utilizes acyl-ACP as fatty acyl donor, but not acyl-CoA.</text>
</comment>
<dbReference type="Pfam" id="PF02504">
    <property type="entry name" value="FA_synthesis"/>
    <property type="match status" value="1"/>
</dbReference>
<dbReference type="GO" id="GO:0043811">
    <property type="term" value="F:phosphate:acyl-[acyl carrier protein] acyltransferase activity"/>
    <property type="evidence" value="ECO:0007669"/>
    <property type="project" value="UniProtKB-UniRule"/>
</dbReference>
<keyword evidence="7 10" id="KW-1208">Phospholipid metabolism</keyword>
<dbReference type="EC" id="2.3.1.274" evidence="8 10"/>
<dbReference type="SUPFAM" id="SSF53659">
    <property type="entry name" value="Isocitrate/Isopropylmalate dehydrogenase-like"/>
    <property type="match status" value="1"/>
</dbReference>
<dbReference type="GO" id="GO:0008654">
    <property type="term" value="P:phospholipid biosynthetic process"/>
    <property type="evidence" value="ECO:0007669"/>
    <property type="project" value="UniProtKB-KW"/>
</dbReference>
<dbReference type="AlphaFoldDB" id="A0A5P8P2Y9"/>
<keyword evidence="2 10" id="KW-0963">Cytoplasm</keyword>
<dbReference type="PIRSF" id="PIRSF002465">
    <property type="entry name" value="Phsphlp_syn_PlsX"/>
    <property type="match status" value="1"/>
</dbReference>
<evidence type="ECO:0000313" key="11">
    <source>
        <dbReference type="EMBL" id="QFR50026.1"/>
    </source>
</evidence>
<evidence type="ECO:0000313" key="12">
    <source>
        <dbReference type="Proteomes" id="UP000326944"/>
    </source>
</evidence>
<gene>
    <name evidence="10 11" type="primary">plsX</name>
    <name evidence="11" type="ORF">FJR48_09930</name>
</gene>
<dbReference type="NCBIfam" id="TIGR00182">
    <property type="entry name" value="plsX"/>
    <property type="match status" value="1"/>
</dbReference>
<evidence type="ECO:0000256" key="3">
    <source>
        <dbReference type="ARBA" id="ARBA00022516"/>
    </source>
</evidence>
<keyword evidence="4 10" id="KW-0808">Transferase</keyword>
<evidence type="ECO:0000256" key="5">
    <source>
        <dbReference type="ARBA" id="ARBA00023098"/>
    </source>
</evidence>
<evidence type="ECO:0000256" key="7">
    <source>
        <dbReference type="ARBA" id="ARBA00023264"/>
    </source>
</evidence>
<dbReference type="Gene3D" id="3.40.718.10">
    <property type="entry name" value="Isopropylmalate Dehydrogenase"/>
    <property type="match status" value="1"/>
</dbReference>
<dbReference type="PANTHER" id="PTHR30100">
    <property type="entry name" value="FATTY ACID/PHOSPHOLIPID SYNTHESIS PROTEIN PLSX"/>
    <property type="match status" value="1"/>
</dbReference>
<comment type="subunit">
    <text evidence="9 10">Homodimer. Probably interacts with PlsY.</text>
</comment>
<keyword evidence="6 10" id="KW-0594">Phospholipid biosynthesis</keyword>
<dbReference type="RefSeq" id="WP_152307974.1">
    <property type="nucleotide sequence ID" value="NZ_CP043617.1"/>
</dbReference>
<evidence type="ECO:0000256" key="10">
    <source>
        <dbReference type="HAMAP-Rule" id="MF_00019"/>
    </source>
</evidence>
<comment type="catalytic activity">
    <reaction evidence="1 10">
        <text>a fatty acyl-[ACP] + phosphate = an acyl phosphate + holo-[ACP]</text>
        <dbReference type="Rhea" id="RHEA:42292"/>
        <dbReference type="Rhea" id="RHEA-COMP:9685"/>
        <dbReference type="Rhea" id="RHEA-COMP:14125"/>
        <dbReference type="ChEBI" id="CHEBI:43474"/>
        <dbReference type="ChEBI" id="CHEBI:59918"/>
        <dbReference type="ChEBI" id="CHEBI:64479"/>
        <dbReference type="ChEBI" id="CHEBI:138651"/>
        <dbReference type="EC" id="2.3.1.274"/>
    </reaction>
</comment>
<dbReference type="KEGG" id="sulg:FJR48_09930"/>
<evidence type="ECO:0000256" key="8">
    <source>
        <dbReference type="ARBA" id="ARBA00024069"/>
    </source>
</evidence>
<protein>
    <recommendedName>
        <fullName evidence="8 10">Phosphate acyltransferase</fullName>
        <ecNumber evidence="8 10">2.3.1.274</ecNumber>
    </recommendedName>
    <alternativeName>
        <fullName evidence="10">Acyl-ACP phosphotransacylase</fullName>
    </alternativeName>
    <alternativeName>
        <fullName evidence="10">Acyl-[acyl-carrier-protein]--phosphate acyltransferase</fullName>
    </alternativeName>
    <alternativeName>
        <fullName evidence="10">Phosphate-acyl-ACP acyltransferase</fullName>
    </alternativeName>
</protein>
<reference evidence="11 12" key="1">
    <citation type="submission" date="2019-09" db="EMBL/GenBank/DDBJ databases">
        <title>Sulfurimonas gotlandica sp. nov., a chemoautotrophic and psychrotolerant epsilonproteobacterium isolated from a pelagic redoxcline, and an emended description of the genus Sulfurimonas.</title>
        <authorList>
            <person name="Wang S."/>
            <person name="Jiang L."/>
            <person name="Shao S."/>
        </authorList>
    </citation>
    <scope>NUCLEOTIDE SEQUENCE [LARGE SCALE GENOMIC DNA]</scope>
    <source>
        <strain evidence="11 12">GYSZ_1</strain>
    </source>
</reference>
<evidence type="ECO:0000256" key="2">
    <source>
        <dbReference type="ARBA" id="ARBA00022490"/>
    </source>
</evidence>
<evidence type="ECO:0000256" key="6">
    <source>
        <dbReference type="ARBA" id="ARBA00023209"/>
    </source>
</evidence>
<proteinExistence type="inferred from homology"/>
<keyword evidence="12" id="KW-1185">Reference proteome</keyword>
<dbReference type="GO" id="GO:0006633">
    <property type="term" value="P:fatty acid biosynthetic process"/>
    <property type="evidence" value="ECO:0007669"/>
    <property type="project" value="UniProtKB-UniRule"/>
</dbReference>
<evidence type="ECO:0000256" key="1">
    <source>
        <dbReference type="ARBA" id="ARBA00001232"/>
    </source>
</evidence>
<keyword evidence="11" id="KW-0012">Acyltransferase</keyword>
<accession>A0A5P8P2Y9</accession>
<keyword evidence="3 10" id="KW-0444">Lipid biosynthesis</keyword>
<dbReference type="InterPro" id="IPR012281">
    <property type="entry name" value="Phospholipid_synth_PlsX-like"/>
</dbReference>
<organism evidence="11 12">
    <name type="scientific">Sulfurimonas lithotrophica</name>
    <dbReference type="NCBI Taxonomy" id="2590022"/>
    <lineage>
        <taxon>Bacteria</taxon>
        <taxon>Pseudomonadati</taxon>
        <taxon>Campylobacterota</taxon>
        <taxon>Epsilonproteobacteria</taxon>
        <taxon>Campylobacterales</taxon>
        <taxon>Sulfurimonadaceae</taxon>
        <taxon>Sulfurimonas</taxon>
    </lineage>
</organism>